<reference evidence="2 3" key="1">
    <citation type="journal article" date="2023" name="Microb. Genom.">
        <title>Mesoterricola silvestris gen. nov., sp. nov., Mesoterricola sediminis sp. nov., Geothrix oryzae sp. nov., Geothrix edaphica sp. nov., Geothrix rubra sp. nov., and Geothrix limicola sp. nov., six novel members of Acidobacteriota isolated from soils.</title>
        <authorList>
            <person name="Weisberg A.J."/>
            <person name="Pearce E."/>
            <person name="Kramer C.G."/>
            <person name="Chang J.H."/>
            <person name="Clarke C.R."/>
        </authorList>
    </citation>
    <scope>NUCLEOTIDE SEQUENCE [LARGE SCALE GENOMIC DNA]</scope>
    <source>
        <strain evidence="2 3">NE20-4-1</strain>
    </source>
</reference>
<keyword evidence="3" id="KW-1185">Reference proteome</keyword>
<name>A0ABU4N6F8_9ACTN</name>
<accession>A0ABU4N6F8</accession>
<dbReference type="RefSeq" id="WP_319703557.1">
    <property type="nucleotide sequence ID" value="NZ_JARAWJ010000067.1"/>
</dbReference>
<evidence type="ECO:0000313" key="3">
    <source>
        <dbReference type="Proteomes" id="UP001282474"/>
    </source>
</evidence>
<dbReference type="Proteomes" id="UP001282474">
    <property type="component" value="Unassembled WGS sequence"/>
</dbReference>
<evidence type="ECO:0000256" key="1">
    <source>
        <dbReference type="SAM" id="MobiDB-lite"/>
    </source>
</evidence>
<dbReference type="EMBL" id="JARAWJ010000067">
    <property type="protein sequence ID" value="MDX3044105.1"/>
    <property type="molecule type" value="Genomic_DNA"/>
</dbReference>
<proteinExistence type="predicted"/>
<gene>
    <name evidence="2" type="ORF">PV383_44135</name>
</gene>
<feature type="compositionally biased region" description="Basic and acidic residues" evidence="1">
    <location>
        <begin position="72"/>
        <end position="83"/>
    </location>
</feature>
<feature type="region of interest" description="Disordered" evidence="1">
    <location>
        <begin position="58"/>
        <end position="113"/>
    </location>
</feature>
<comment type="caution">
    <text evidence="2">The sequence shown here is derived from an EMBL/GenBank/DDBJ whole genome shotgun (WGS) entry which is preliminary data.</text>
</comment>
<evidence type="ECO:0000313" key="2">
    <source>
        <dbReference type="EMBL" id="MDX3044105.1"/>
    </source>
</evidence>
<organism evidence="2 3">
    <name type="scientific">Streptomyces caniscabiei</name>
    <dbReference type="NCBI Taxonomy" id="2746961"/>
    <lineage>
        <taxon>Bacteria</taxon>
        <taxon>Bacillati</taxon>
        <taxon>Actinomycetota</taxon>
        <taxon>Actinomycetes</taxon>
        <taxon>Kitasatosporales</taxon>
        <taxon>Streptomycetaceae</taxon>
        <taxon>Streptomyces</taxon>
    </lineage>
</organism>
<evidence type="ECO:0008006" key="4">
    <source>
        <dbReference type="Google" id="ProtNLM"/>
    </source>
</evidence>
<sequence>MSRGRVRIQFDRRGMEAIMRLPEVRAALHNKAEEIASRAKSIAASEIDDGFASEIHVSDETRPSGRPVAKVEATRQDAADHEWGSTNTQRRRVLGRAAAVRPETIFPDRSDRP</sequence>
<protein>
    <recommendedName>
        <fullName evidence="4">Phage protein</fullName>
    </recommendedName>
</protein>